<protein>
    <submittedName>
        <fullName evidence="1">Uncharacterized protein</fullName>
    </submittedName>
</protein>
<dbReference type="AlphaFoldDB" id="A0A7X6L8Y6"/>
<sequence length="602" mass="66418">MVRCFAQEGSEHKDFDFTGLPVAAGMQREMAVAFARRTAPGSRLTSMHSIRAVFQAITTFATYLANLPAPPRLIDDLVPGHIDGFVAHRRGMRNAATELGSVKGVLLGADGITDALVAKLRERNPHRRVAGPPTASYSSAEFKRIATAAREDLRAAAVRIRNNRQLLREYREGSSADPERRMELLDFVDRYADVPRYKYMRSRTGAVTSQAKDWVRRLGSTVDAVAQLHLVGRELVAGAILLAAMTGQNRSVILNAGVAHHRADGHVGQTAAAILNTRKPRRGGRAYMNLVLEEVPNWISIPDRHEELSARDELHTPFGVYALMIELTARSREFIGTDKLFVGYTSTAGGHCENGRGLRVMDKLDSWYAGWSRSHNLVSDAMSGEGNPVALQVAMNRVRLTYLELHQKPVAHREQTLVKDYLSRNRGSVDEYRRVVAEALAGEVDRARARGVIDHLSIDDLARAHDDPDGVAAEHGMDARVLERMMARKLDTVMAACADDGTGPHTAAGACQASFMQCLSCPCARAMPHHLPIQVHVHSQLGARKAQMDPLTWVERFGFAHAQLAELLARHDLADVDDARVGVSDADRALVERFLNRELDLR</sequence>
<gene>
    <name evidence="1" type="ORF">HGB38_27435</name>
</gene>
<evidence type="ECO:0000313" key="1">
    <source>
        <dbReference type="EMBL" id="NKY29914.1"/>
    </source>
</evidence>
<evidence type="ECO:0000313" key="2">
    <source>
        <dbReference type="Proteomes" id="UP000540698"/>
    </source>
</evidence>
<comment type="caution">
    <text evidence="1">The sequence shown here is derived from an EMBL/GenBank/DDBJ whole genome shotgun (WGS) entry which is preliminary data.</text>
</comment>
<organism evidence="1 2">
    <name type="scientific">Nocardia gamkensis</name>
    <dbReference type="NCBI Taxonomy" id="352869"/>
    <lineage>
        <taxon>Bacteria</taxon>
        <taxon>Bacillati</taxon>
        <taxon>Actinomycetota</taxon>
        <taxon>Actinomycetes</taxon>
        <taxon>Mycobacteriales</taxon>
        <taxon>Nocardiaceae</taxon>
        <taxon>Nocardia</taxon>
    </lineage>
</organism>
<dbReference type="Proteomes" id="UP000540698">
    <property type="component" value="Unassembled WGS sequence"/>
</dbReference>
<dbReference type="EMBL" id="JAAXOS010000015">
    <property type="protein sequence ID" value="NKY29914.1"/>
    <property type="molecule type" value="Genomic_DNA"/>
</dbReference>
<reference evidence="1 2" key="1">
    <citation type="submission" date="2020-04" db="EMBL/GenBank/DDBJ databases">
        <title>MicrobeNet Type strains.</title>
        <authorList>
            <person name="Nicholson A.C."/>
        </authorList>
    </citation>
    <scope>NUCLEOTIDE SEQUENCE [LARGE SCALE GENOMIC DNA]</scope>
    <source>
        <strain evidence="1 2">DSM 44956</strain>
    </source>
</reference>
<keyword evidence="2" id="KW-1185">Reference proteome</keyword>
<proteinExistence type="predicted"/>
<accession>A0A7X6L8Y6</accession>
<name>A0A7X6L8Y6_9NOCA</name>